<feature type="compositionally biased region" description="Acidic residues" evidence="1">
    <location>
        <begin position="284"/>
        <end position="309"/>
    </location>
</feature>
<proteinExistence type="predicted"/>
<dbReference type="OrthoDB" id="6038262at2759"/>
<feature type="region of interest" description="Disordered" evidence="1">
    <location>
        <begin position="277"/>
        <end position="309"/>
    </location>
</feature>
<dbReference type="Proteomes" id="UP000594262">
    <property type="component" value="Unplaced"/>
</dbReference>
<keyword evidence="3" id="KW-1185">Reference proteome</keyword>
<reference evidence="2" key="1">
    <citation type="submission" date="2021-01" db="UniProtKB">
        <authorList>
            <consortium name="EnsemblMetazoa"/>
        </authorList>
    </citation>
    <scope>IDENTIFICATION</scope>
</reference>
<organism evidence="2 3">
    <name type="scientific">Clytia hemisphaerica</name>
    <dbReference type="NCBI Taxonomy" id="252671"/>
    <lineage>
        <taxon>Eukaryota</taxon>
        <taxon>Metazoa</taxon>
        <taxon>Cnidaria</taxon>
        <taxon>Hydrozoa</taxon>
        <taxon>Hydroidolina</taxon>
        <taxon>Leptothecata</taxon>
        <taxon>Obeliida</taxon>
        <taxon>Clytiidae</taxon>
        <taxon>Clytia</taxon>
    </lineage>
</organism>
<sequence>NFEGIKREIQAIAAKIAVPSKFEFSPYENSVLLFHDMKTDLYDDPEYLELKRTCPVLPDISPLRIPMLLKSKADKKKLLHDLVKSVEKNKKHDISNLLSYLTVGFQRLMESTYFEKVHHLVRVEQLADTAKQRTVLRKKAFACNSIIKTLVTSYNSIAIDLVLVDDVLRGVFEWKVKLFTQAYPPEFTDVTKRAVLESFTKKKRCEEELVILEQDMTKYLRYYGNICLELEQQIKDTETSKTGMLILLRDGYLFAQNKLHLGLELFQPFVPVISSLEQSNNSPSDDDDDDDDYDDDEGDVNNDNDIDADNEENEDVFLDLELILFTGNELLEGKSFSHTENTIQFPRDVCQSHLNGRNGSNACTTIALLVGHFLYDLVCGNSLQKIDVLKAFVGCIDFGNFYHGEQYGTTVVESMDLLPISFYIEKELNCTATELFMVLNRIDTQSFVVITDNNEKSFCCIPFDDFFYFFDSHVHGDYGALVVQHSKNKNFQNFNFFSDSNEFYVCIIS</sequence>
<evidence type="ECO:0000256" key="1">
    <source>
        <dbReference type="SAM" id="MobiDB-lite"/>
    </source>
</evidence>
<protein>
    <submittedName>
        <fullName evidence="2">Uncharacterized protein</fullName>
    </submittedName>
</protein>
<dbReference type="AlphaFoldDB" id="A0A7M5WX93"/>
<dbReference type="EnsemblMetazoa" id="CLYHEMT014598.1">
    <property type="protein sequence ID" value="CLYHEMP014598.1"/>
    <property type="gene ID" value="CLYHEMG014598"/>
</dbReference>
<evidence type="ECO:0000313" key="2">
    <source>
        <dbReference type="EnsemblMetazoa" id="CLYHEMP014598.1"/>
    </source>
</evidence>
<accession>A0A7M5WX93</accession>
<evidence type="ECO:0000313" key="3">
    <source>
        <dbReference type="Proteomes" id="UP000594262"/>
    </source>
</evidence>
<name>A0A7M5WX93_9CNID</name>